<name>A0A3B1BG36_9ZZZZ</name>
<protein>
    <recommendedName>
        <fullName evidence="4">DUF447 family protein</fullName>
    </recommendedName>
</protein>
<dbReference type="EMBL" id="UOGA01000032">
    <property type="protein sequence ID" value="VAX15082.1"/>
    <property type="molecule type" value="Genomic_DNA"/>
</dbReference>
<reference evidence="3" key="1">
    <citation type="submission" date="2018-06" db="EMBL/GenBank/DDBJ databases">
        <authorList>
            <person name="Zhirakovskaya E."/>
        </authorList>
    </citation>
    <scope>NUCLEOTIDE SEQUENCE</scope>
</reference>
<evidence type="ECO:0000259" key="2">
    <source>
        <dbReference type="Pfam" id="PF20766"/>
    </source>
</evidence>
<sequence length="185" mass="20414">MIIEAIISTRKDSGDMNFAPMGVRFKENERVELTVYHSSETYRNLAVNRSGVVNLLSDVLTFAKVALSDHLPAHSISSASCGAILAVADEAIEFTIDTVKDREIKSIMSGPIVSQTRFKTPRAGINRANGAIIEALIAVTRIGVLQDDEIEKTIKRSRNIVDKTGGDKELEAMGIIESHYERRQR</sequence>
<dbReference type="Gene3D" id="2.30.110.10">
    <property type="entry name" value="Electron Transport, Fmn-binding Protein, Chain A"/>
    <property type="match status" value="1"/>
</dbReference>
<dbReference type="SUPFAM" id="SSF50475">
    <property type="entry name" value="FMN-binding split barrel"/>
    <property type="match status" value="1"/>
</dbReference>
<dbReference type="Pfam" id="PF20766">
    <property type="entry name" value="DUF447_C"/>
    <property type="match status" value="1"/>
</dbReference>
<proteinExistence type="predicted"/>
<dbReference type="InterPro" id="IPR049288">
    <property type="entry name" value="DUF447_C"/>
</dbReference>
<gene>
    <name evidence="3" type="ORF">MNBD_NITROSPINAE04-257</name>
</gene>
<dbReference type="Pfam" id="PF04289">
    <property type="entry name" value="DUF447_N"/>
    <property type="match status" value="1"/>
</dbReference>
<evidence type="ECO:0000259" key="1">
    <source>
        <dbReference type="Pfam" id="PF04289"/>
    </source>
</evidence>
<evidence type="ECO:0008006" key="4">
    <source>
        <dbReference type="Google" id="ProtNLM"/>
    </source>
</evidence>
<dbReference type="InterPro" id="IPR012349">
    <property type="entry name" value="Split_barrel_FMN-bd"/>
</dbReference>
<accession>A0A3B1BG36</accession>
<feature type="domain" description="DUF447" evidence="2">
    <location>
        <begin position="126"/>
        <end position="177"/>
    </location>
</feature>
<dbReference type="Gene3D" id="1.20.58.290">
    <property type="entry name" value="Hypothetical membrane protein ta0354_69_121"/>
    <property type="match status" value="1"/>
</dbReference>
<dbReference type="InterPro" id="IPR007386">
    <property type="entry name" value="DUF447_N"/>
</dbReference>
<dbReference type="PIRSF" id="PIRSF018747">
    <property type="entry name" value="UCP018747"/>
    <property type="match status" value="1"/>
</dbReference>
<feature type="domain" description="DUF447" evidence="1">
    <location>
        <begin position="4"/>
        <end position="106"/>
    </location>
</feature>
<evidence type="ECO:0000313" key="3">
    <source>
        <dbReference type="EMBL" id="VAX15082.1"/>
    </source>
</evidence>
<dbReference type="AlphaFoldDB" id="A0A3B1BG36"/>
<dbReference type="InterPro" id="IPR016733">
    <property type="entry name" value="UCP018747"/>
</dbReference>
<organism evidence="3">
    <name type="scientific">hydrothermal vent metagenome</name>
    <dbReference type="NCBI Taxonomy" id="652676"/>
    <lineage>
        <taxon>unclassified sequences</taxon>
        <taxon>metagenomes</taxon>
        <taxon>ecological metagenomes</taxon>
    </lineage>
</organism>